<name>A0AAE3FSD9_9EURY</name>
<dbReference type="Proteomes" id="UP001202674">
    <property type="component" value="Unassembled WGS sequence"/>
</dbReference>
<evidence type="ECO:0000256" key="1">
    <source>
        <dbReference type="SAM" id="MobiDB-lite"/>
    </source>
</evidence>
<sequence>MSGSTDRVEQLLDNYDQVEGDRRWAIIDELEHVLERHPERVLPYTSRFLNLFHNSSGGLKTRLGKFLQNLIQTDPEVATGVLEELGSEYTSDGEVTRETYYQAVETLSEVGSNDVLNEVSANALSPLLQGKIDQRIATYNLLARIGGTESVKILLDWRDDETGAPEEAAADALEVIHERAVTDLNAGEDLPTALKTLQLIAADQPDRLHVDFDLLYELVCEGDDDVATTAADILVVVSESPDVETGLSVWQLVTDLDKTDLRAHGRVVGAVAAGESAELSAVISELVDRLTGAKDRSEREQLLAALIEAGRIKSSKEFPKLDHIVGLSRDAEGSTRALYMKLFGGLTQTVADPGSLIPELLRGLQSEDPKIRRAASHALSGVNLYPTPDALAASQEDPDPDVQERVDTATNQSAPEGCLPLRFDSEEESRLLGLQASLKYATVQGRWDPIEFDEYHQALFRNLAMMYQSGGSGRVLLPYYVPHAGVLVPLELALQGAHQYEGVRVAVYTPGTSVQWGTLKDFRKALSSYGFGEKDNISGTALPATEWLTVSRVQGDSVTPYNTDASGPNEVVLTKSLEGLAAIDAPDVIVCNLQAHTSRSEPELIDAIRDVAPETSVVFQYSFFTKHDAGYGWPRYGYPEEQSQGISRIVSRLPAQALGTAGPETEEDHIVPAIDQARAQICRLSDPRSFMLHSFGAGELIDHINGIYEKYVDLDEPATEELAGTIRSRLFNIQRLSVPTDLYNEWVREESVRQGRYSPETTEQLLHSLDQLRDQYEQAYVPATVSEVIDHLEAMYDALSESNPKFTYLTEQLTEATQTDERIAIVFLSGHMQQVFEYAIRQTTSYTPADLEKLGVYLSQPDQFRDFDVVDRVLLPADVPPPLANYYFAPNAEKLELLTYGTDRQDRLEGWIDEQATRIHDQLGVPNEIEWPAQPELNEQPHGRDVEETEKPSEESPFPDVETFQDTSSAFTATGRGMGASGGPEAHESGKVRISTTDANEVELDFSRSVLLKKSSVGENSSEFTWITAHDLVTGDTVKIIPDSVRQELYQDALSELYGEGPSGSEIIESLETWWSTMREIYSEYENIGVIYSLLDRHGIDKTEGTVRDWFRAVMAADEPIDLVENPDLTIGPDSTSDIYIIGQAFEKEEFTESANIIQNVMKRFRKENRDQGRELNQQIANSLTELDADISSRIVTHTIEDVTHQIDR</sequence>
<evidence type="ECO:0000313" key="2">
    <source>
        <dbReference type="EMBL" id="MCL9814351.1"/>
    </source>
</evidence>
<protein>
    <recommendedName>
        <fullName evidence="4">HEAT repeat domain-containing protein</fullName>
    </recommendedName>
</protein>
<organism evidence="2 3">
    <name type="scientific">Natranaeroarchaeum aerophilus</name>
    <dbReference type="NCBI Taxonomy" id="2917711"/>
    <lineage>
        <taxon>Archaea</taxon>
        <taxon>Methanobacteriati</taxon>
        <taxon>Methanobacteriota</taxon>
        <taxon>Stenosarchaea group</taxon>
        <taxon>Halobacteria</taxon>
        <taxon>Halobacteriales</taxon>
        <taxon>Natronoarchaeaceae</taxon>
        <taxon>Natranaeroarchaeum</taxon>
    </lineage>
</organism>
<evidence type="ECO:0008006" key="4">
    <source>
        <dbReference type="Google" id="ProtNLM"/>
    </source>
</evidence>
<dbReference type="Gene3D" id="1.25.10.10">
    <property type="entry name" value="Leucine-rich Repeat Variant"/>
    <property type="match status" value="1"/>
</dbReference>
<dbReference type="InterPro" id="IPR011989">
    <property type="entry name" value="ARM-like"/>
</dbReference>
<dbReference type="PROSITE" id="PS50077">
    <property type="entry name" value="HEAT_REPEAT"/>
    <property type="match status" value="1"/>
</dbReference>
<dbReference type="RefSeq" id="WP_250597302.1">
    <property type="nucleotide sequence ID" value="NZ_JAKRVY010000006.1"/>
</dbReference>
<dbReference type="SUPFAM" id="SSF48371">
    <property type="entry name" value="ARM repeat"/>
    <property type="match status" value="1"/>
</dbReference>
<evidence type="ECO:0000313" key="3">
    <source>
        <dbReference type="Proteomes" id="UP001202674"/>
    </source>
</evidence>
<proteinExistence type="predicted"/>
<comment type="caution">
    <text evidence="2">The sequence shown here is derived from an EMBL/GenBank/DDBJ whole genome shotgun (WGS) entry which is preliminary data.</text>
</comment>
<feature type="region of interest" description="Disordered" evidence="1">
    <location>
        <begin position="931"/>
        <end position="993"/>
    </location>
</feature>
<keyword evidence="3" id="KW-1185">Reference proteome</keyword>
<feature type="region of interest" description="Disordered" evidence="1">
    <location>
        <begin position="388"/>
        <end position="419"/>
    </location>
</feature>
<dbReference type="EMBL" id="JAKRVY010000006">
    <property type="protein sequence ID" value="MCL9814351.1"/>
    <property type="molecule type" value="Genomic_DNA"/>
</dbReference>
<reference evidence="2 3" key="1">
    <citation type="journal article" date="2022" name="Syst. Appl. Microbiol.">
        <title>Natronocalculus amylovorans gen. nov., sp. nov., and Natranaeroarchaeum aerophilus sp. nov., dominant culturable amylolytic natronoarchaea from hypersaline soda lakes in southwestern Siberia.</title>
        <authorList>
            <person name="Sorokin D.Y."/>
            <person name="Elcheninov A.G."/>
            <person name="Khizhniak T.V."/>
            <person name="Koenen M."/>
            <person name="Bale N.J."/>
            <person name="Damste J.S.S."/>
            <person name="Kublanov I.V."/>
        </authorList>
    </citation>
    <scope>NUCLEOTIDE SEQUENCE [LARGE SCALE GENOMIC DNA]</scope>
    <source>
        <strain evidence="2 3">AArc-St1-1</strain>
    </source>
</reference>
<gene>
    <name evidence="2" type="ORF">AArcSt11_11885</name>
</gene>
<accession>A0AAE3FSD9</accession>
<dbReference type="InterPro" id="IPR021133">
    <property type="entry name" value="HEAT_type_2"/>
</dbReference>
<feature type="compositionally biased region" description="Basic and acidic residues" evidence="1">
    <location>
        <begin position="939"/>
        <end position="954"/>
    </location>
</feature>
<dbReference type="InterPro" id="IPR016024">
    <property type="entry name" value="ARM-type_fold"/>
</dbReference>
<dbReference type="AlphaFoldDB" id="A0AAE3FSD9"/>